<reference evidence="3 4" key="1">
    <citation type="submission" date="2023-12" db="EMBL/GenBank/DDBJ databases">
        <title>Baltic Sea Cyanobacteria.</title>
        <authorList>
            <person name="Delbaje E."/>
            <person name="Fewer D.P."/>
            <person name="Shishido T.K."/>
        </authorList>
    </citation>
    <scope>NUCLEOTIDE SEQUENCE [LARGE SCALE GENOMIC DNA]</scope>
    <source>
        <strain evidence="3 4">UHCC 0281</strain>
    </source>
</reference>
<dbReference type="Pfam" id="PF05016">
    <property type="entry name" value="ParE_toxin"/>
    <property type="match status" value="1"/>
</dbReference>
<dbReference type="EMBL" id="JAYGHY010000002">
    <property type="protein sequence ID" value="MEA5441107.1"/>
    <property type="molecule type" value="Genomic_DNA"/>
</dbReference>
<dbReference type="Proteomes" id="UP001302329">
    <property type="component" value="Unassembled WGS sequence"/>
</dbReference>
<evidence type="ECO:0000313" key="3">
    <source>
        <dbReference type="EMBL" id="MEA5441107.1"/>
    </source>
</evidence>
<dbReference type="NCBIfam" id="TIGR02385">
    <property type="entry name" value="RelE_StbE"/>
    <property type="match status" value="1"/>
</dbReference>
<evidence type="ECO:0000313" key="4">
    <source>
        <dbReference type="Proteomes" id="UP001302329"/>
    </source>
</evidence>
<comment type="caution">
    <text evidence="3">The sequence shown here is derived from an EMBL/GenBank/DDBJ whole genome shotgun (WGS) entry which is preliminary data.</text>
</comment>
<dbReference type="InterPro" id="IPR007712">
    <property type="entry name" value="RelE/ParE_toxin"/>
</dbReference>
<sequence>MPTSAQPQWNGFAWARNVHTASTRWLQSLAWTLRISDTARRQLKTLDRSTAQGLLRYLNRLLIETEDPRQREKALTANLPGLWRYRVGDYRVVCLIRADRLVVLVVRHRSEVDLWRRRPYPHRCYIRATIK</sequence>
<accession>A0ABU5SRU2</accession>
<evidence type="ECO:0000256" key="2">
    <source>
        <dbReference type="ARBA" id="ARBA00022649"/>
    </source>
</evidence>
<keyword evidence="2" id="KW-1277">Toxin-antitoxin system</keyword>
<proteinExistence type="inferred from homology"/>
<protein>
    <submittedName>
        <fullName evidence="3">Type II toxin-antitoxin system RelE/ParE family toxin</fullName>
    </submittedName>
</protein>
<dbReference type="PANTHER" id="PTHR35601:SF1">
    <property type="entry name" value="TOXIN RELE"/>
    <property type="match status" value="1"/>
</dbReference>
<dbReference type="Gene3D" id="3.30.2310.20">
    <property type="entry name" value="RelE-like"/>
    <property type="match status" value="1"/>
</dbReference>
<evidence type="ECO:0000256" key="1">
    <source>
        <dbReference type="ARBA" id="ARBA00006226"/>
    </source>
</evidence>
<dbReference type="SUPFAM" id="SSF143011">
    <property type="entry name" value="RelE-like"/>
    <property type="match status" value="1"/>
</dbReference>
<dbReference type="InterPro" id="IPR035093">
    <property type="entry name" value="RelE/ParE_toxin_dom_sf"/>
</dbReference>
<name>A0ABU5SRU2_9CYAN</name>
<gene>
    <name evidence="3" type="ORF">VB739_00905</name>
</gene>
<dbReference type="PANTHER" id="PTHR35601">
    <property type="entry name" value="TOXIN RELE"/>
    <property type="match status" value="1"/>
</dbReference>
<organism evidence="3 4">
    <name type="scientific">Cyanobium gracile UHCC 0281</name>
    <dbReference type="NCBI Taxonomy" id="3110309"/>
    <lineage>
        <taxon>Bacteria</taxon>
        <taxon>Bacillati</taxon>
        <taxon>Cyanobacteriota</taxon>
        <taxon>Cyanophyceae</taxon>
        <taxon>Synechococcales</taxon>
        <taxon>Prochlorococcaceae</taxon>
        <taxon>Cyanobium</taxon>
    </lineage>
</organism>
<dbReference type="RefSeq" id="WP_323355268.1">
    <property type="nucleotide sequence ID" value="NZ_JAYGHY010000002.1"/>
</dbReference>
<keyword evidence="4" id="KW-1185">Reference proteome</keyword>
<comment type="similarity">
    <text evidence="1">Belongs to the RelE toxin family.</text>
</comment>